<dbReference type="InterPro" id="IPR004875">
    <property type="entry name" value="DDE_SF_endonuclease_dom"/>
</dbReference>
<organism evidence="2 3">
    <name type="scientific">Phanerochaete carnosa (strain HHB-10118-sp)</name>
    <name type="common">White-rot fungus</name>
    <name type="synonym">Peniophora carnosa</name>
    <dbReference type="NCBI Taxonomy" id="650164"/>
    <lineage>
        <taxon>Eukaryota</taxon>
        <taxon>Fungi</taxon>
        <taxon>Dikarya</taxon>
        <taxon>Basidiomycota</taxon>
        <taxon>Agaricomycotina</taxon>
        <taxon>Agaricomycetes</taxon>
        <taxon>Polyporales</taxon>
        <taxon>Phanerochaetaceae</taxon>
        <taxon>Phanerochaete</taxon>
    </lineage>
</organism>
<dbReference type="AlphaFoldDB" id="K5VNQ8"/>
<dbReference type="HOGENOM" id="CLU_1225153_0_0_1"/>
<reference evidence="2 3" key="1">
    <citation type="journal article" date="2012" name="BMC Genomics">
        <title>Comparative genomics of the white-rot fungi, Phanerochaete carnosa and P. chrysosporium, to elucidate the genetic basis of the distinct wood types they colonize.</title>
        <authorList>
            <person name="Suzuki H."/>
            <person name="MacDonald J."/>
            <person name="Syed K."/>
            <person name="Salamov A."/>
            <person name="Hori C."/>
            <person name="Aerts A."/>
            <person name="Henrissat B."/>
            <person name="Wiebenga A."/>
            <person name="vanKuyk P.A."/>
            <person name="Barry K."/>
            <person name="Lindquist E."/>
            <person name="LaButti K."/>
            <person name="Lapidus A."/>
            <person name="Lucas S."/>
            <person name="Coutinho P."/>
            <person name="Gong Y."/>
            <person name="Samejima M."/>
            <person name="Mahadevan R."/>
            <person name="Abou-Zaid M."/>
            <person name="de Vries R.P."/>
            <person name="Igarashi K."/>
            <person name="Yadav J.S."/>
            <person name="Grigoriev I.V."/>
            <person name="Master E.R."/>
        </authorList>
    </citation>
    <scope>NUCLEOTIDE SEQUENCE [LARGE SCALE GENOMIC DNA]</scope>
    <source>
        <strain evidence="2 3">HHB-10118-sp</strain>
    </source>
</reference>
<evidence type="ECO:0000313" key="3">
    <source>
        <dbReference type="Proteomes" id="UP000008370"/>
    </source>
</evidence>
<evidence type="ECO:0000313" key="2">
    <source>
        <dbReference type="EMBL" id="EKM53118.1"/>
    </source>
</evidence>
<dbReference type="GeneID" id="18917375"/>
<feature type="domain" description="DDE-1" evidence="1">
    <location>
        <begin position="41"/>
        <end position="170"/>
    </location>
</feature>
<dbReference type="EMBL" id="JH930474">
    <property type="protein sequence ID" value="EKM53118.1"/>
    <property type="molecule type" value="Genomic_DNA"/>
</dbReference>
<accession>K5VNQ8</accession>
<dbReference type="InParanoid" id="K5VNQ8"/>
<dbReference type="GO" id="GO:0003676">
    <property type="term" value="F:nucleic acid binding"/>
    <property type="evidence" value="ECO:0007669"/>
    <property type="project" value="InterPro"/>
</dbReference>
<dbReference type="Pfam" id="PF03184">
    <property type="entry name" value="DDE_1"/>
    <property type="match status" value="1"/>
</dbReference>
<protein>
    <recommendedName>
        <fullName evidence="1">DDE-1 domain-containing protein</fullName>
    </recommendedName>
</protein>
<proteinExistence type="predicted"/>
<dbReference type="OrthoDB" id="2659073at2759"/>
<name>K5VNQ8_PHACS</name>
<keyword evidence="3" id="KW-1185">Reference proteome</keyword>
<evidence type="ECO:0000259" key="1">
    <source>
        <dbReference type="Pfam" id="PF03184"/>
    </source>
</evidence>
<dbReference type="KEGG" id="pco:PHACADRAFT_259291"/>
<dbReference type="Proteomes" id="UP000008370">
    <property type="component" value="Unassembled WGS sequence"/>
</dbReference>
<gene>
    <name evidence="2" type="ORF">PHACADRAFT_259291</name>
</gene>
<dbReference type="RefSeq" id="XP_007397820.1">
    <property type="nucleotide sequence ID" value="XM_007397758.1"/>
</dbReference>
<sequence length="226" mass="25813">MPVILKSRRCASSRAGHVLPLAIIKTFGSRDISSFALYVDHVLAPYFRAEIERLELPVDQRCIWYLNVYSVHSGRPFRAWMKETHPWIIINYILGGCTGIFQPCDVGIQRPLKHTVRRAAHHYKFQETLSLLQPGVDAVNVQLDRTIGVARDRSIEWMVRAYEAISNVDLVKKVSELYLEMCARSANQLGPQAWEHCQVDDTSGFNLSWESLTSREARQALNELST</sequence>